<evidence type="ECO:0000313" key="14">
    <source>
        <dbReference type="Proteomes" id="UP000239001"/>
    </source>
</evidence>
<dbReference type="GO" id="GO:0005737">
    <property type="term" value="C:cytoplasm"/>
    <property type="evidence" value="ECO:0007669"/>
    <property type="project" value="InterPro"/>
</dbReference>
<dbReference type="PROSITE" id="PS50109">
    <property type="entry name" value="HIS_KIN"/>
    <property type="match status" value="1"/>
</dbReference>
<feature type="modified residue" description="4-aspartylphosphate" evidence="8">
    <location>
        <position position="798"/>
    </location>
</feature>
<dbReference type="FunFam" id="3.30.565.10:FF:000016">
    <property type="entry name" value="Chemotaxis protein CheA, putative"/>
    <property type="match status" value="1"/>
</dbReference>
<reference evidence="13 14" key="2">
    <citation type="submission" date="2018-03" db="EMBL/GenBank/DDBJ databases">
        <authorList>
            <person name="Keele B.F."/>
        </authorList>
    </citation>
    <scope>NUCLEOTIDE SEQUENCE [LARGE SCALE GENOMIC DNA]</scope>
    <source>
        <strain evidence="13 14">CCALA 016</strain>
    </source>
</reference>
<dbReference type="Gene3D" id="2.30.30.40">
    <property type="entry name" value="SH3 Domains"/>
    <property type="match status" value="1"/>
</dbReference>
<evidence type="ECO:0000256" key="8">
    <source>
        <dbReference type="PROSITE-ProRule" id="PRU00169"/>
    </source>
</evidence>
<dbReference type="SUPFAM" id="SSF55874">
    <property type="entry name" value="ATPase domain of HSP90 chaperone/DNA topoisomerase II/histidine kinase"/>
    <property type="match status" value="1"/>
</dbReference>
<dbReference type="Gene3D" id="1.20.120.160">
    <property type="entry name" value="HPT domain"/>
    <property type="match status" value="1"/>
</dbReference>
<dbReference type="Pfam" id="PF02518">
    <property type="entry name" value="HATPase_c"/>
    <property type="match status" value="1"/>
</dbReference>
<feature type="domain" description="Response regulatory" evidence="11">
    <location>
        <begin position="747"/>
        <end position="865"/>
    </location>
</feature>
<dbReference type="PANTHER" id="PTHR43395">
    <property type="entry name" value="SENSOR HISTIDINE KINASE CHEA"/>
    <property type="match status" value="1"/>
</dbReference>
<dbReference type="SMART" id="SM00073">
    <property type="entry name" value="HPT"/>
    <property type="match status" value="1"/>
</dbReference>
<evidence type="ECO:0000256" key="2">
    <source>
        <dbReference type="ARBA" id="ARBA00012438"/>
    </source>
</evidence>
<dbReference type="Gene3D" id="3.40.50.2300">
    <property type="match status" value="1"/>
</dbReference>
<keyword evidence="3 8" id="KW-0597">Phosphoprotein</keyword>
<evidence type="ECO:0000256" key="5">
    <source>
        <dbReference type="ARBA" id="ARBA00022777"/>
    </source>
</evidence>
<keyword evidence="9" id="KW-0175">Coiled coil</keyword>
<dbReference type="InterPro" id="IPR036890">
    <property type="entry name" value="HATPase_C_sf"/>
</dbReference>
<keyword evidence="6" id="KW-0902">Two-component regulatory system</keyword>
<dbReference type="SMART" id="SM01231">
    <property type="entry name" value="H-kinase_dim"/>
    <property type="match status" value="1"/>
</dbReference>
<dbReference type="Pfam" id="PF01584">
    <property type="entry name" value="CheW"/>
    <property type="match status" value="1"/>
</dbReference>
<keyword evidence="14" id="KW-1185">Reference proteome</keyword>
<keyword evidence="4" id="KW-0808">Transferase</keyword>
<evidence type="ECO:0000256" key="4">
    <source>
        <dbReference type="ARBA" id="ARBA00022679"/>
    </source>
</evidence>
<dbReference type="PRINTS" id="PR00344">
    <property type="entry name" value="BCTRLSENSOR"/>
</dbReference>
<feature type="coiled-coil region" evidence="9">
    <location>
        <begin position="282"/>
        <end position="312"/>
    </location>
</feature>
<dbReference type="InterPro" id="IPR004358">
    <property type="entry name" value="Sig_transdc_His_kin-like_C"/>
</dbReference>
<dbReference type="InterPro" id="IPR036061">
    <property type="entry name" value="CheW-like_dom_sf"/>
</dbReference>
<dbReference type="PROSITE" id="PS50894">
    <property type="entry name" value="HPT"/>
    <property type="match status" value="1"/>
</dbReference>
<dbReference type="SUPFAM" id="SSF52172">
    <property type="entry name" value="CheY-like"/>
    <property type="match status" value="1"/>
</dbReference>
<dbReference type="InterPro" id="IPR051315">
    <property type="entry name" value="Bact_Chemotaxis_CheA"/>
</dbReference>
<dbReference type="InterPro" id="IPR003594">
    <property type="entry name" value="HATPase_dom"/>
</dbReference>
<evidence type="ECO:0000256" key="7">
    <source>
        <dbReference type="PROSITE-ProRule" id="PRU00110"/>
    </source>
</evidence>
<evidence type="ECO:0000259" key="10">
    <source>
        <dbReference type="PROSITE" id="PS50109"/>
    </source>
</evidence>
<accession>A0A2T1LW37</accession>
<evidence type="ECO:0000256" key="1">
    <source>
        <dbReference type="ARBA" id="ARBA00000085"/>
    </source>
</evidence>
<evidence type="ECO:0000256" key="9">
    <source>
        <dbReference type="SAM" id="Coils"/>
    </source>
</evidence>
<gene>
    <name evidence="13" type="ORF">C7H19_14075</name>
</gene>
<comment type="caution">
    <text evidence="13">The sequence shown here is derived from an EMBL/GenBank/DDBJ whole genome shotgun (WGS) entry which is preliminary data.</text>
</comment>
<dbReference type="SMART" id="SM00448">
    <property type="entry name" value="REC"/>
    <property type="match status" value="1"/>
</dbReference>
<dbReference type="CDD" id="cd00088">
    <property type="entry name" value="HPT"/>
    <property type="match status" value="1"/>
</dbReference>
<dbReference type="SMART" id="SM00387">
    <property type="entry name" value="HATPase_c"/>
    <property type="match status" value="1"/>
</dbReference>
<dbReference type="GO" id="GO:0000155">
    <property type="term" value="F:phosphorelay sensor kinase activity"/>
    <property type="evidence" value="ECO:0007669"/>
    <property type="project" value="InterPro"/>
</dbReference>
<comment type="catalytic activity">
    <reaction evidence="1">
        <text>ATP + protein L-histidine = ADP + protein N-phospho-L-histidine.</text>
        <dbReference type="EC" id="2.7.13.3"/>
    </reaction>
</comment>
<dbReference type="OrthoDB" id="291966at2"/>
<dbReference type="SUPFAM" id="SSF47226">
    <property type="entry name" value="Histidine-containing phosphotransfer domain, HPT domain"/>
    <property type="match status" value="1"/>
</dbReference>
<dbReference type="EMBL" id="PXOH01000015">
    <property type="protein sequence ID" value="PSF36124.1"/>
    <property type="molecule type" value="Genomic_DNA"/>
</dbReference>
<keyword evidence="5 13" id="KW-0418">Kinase</keyword>
<dbReference type="GO" id="GO:0006935">
    <property type="term" value="P:chemotaxis"/>
    <property type="evidence" value="ECO:0007669"/>
    <property type="project" value="InterPro"/>
</dbReference>
<dbReference type="InterPro" id="IPR036641">
    <property type="entry name" value="HPT_dom_sf"/>
</dbReference>
<protein>
    <recommendedName>
        <fullName evidence="2">histidine kinase</fullName>
        <ecNumber evidence="2">2.7.13.3</ecNumber>
    </recommendedName>
</protein>
<dbReference type="InterPro" id="IPR004105">
    <property type="entry name" value="CheA-like_dim"/>
</dbReference>
<dbReference type="RefSeq" id="WP_106457518.1">
    <property type="nucleotide sequence ID" value="NZ_PXOH01000015.1"/>
</dbReference>
<organism evidence="13 14">
    <name type="scientific">Aphanothece hegewaldii CCALA 016</name>
    <dbReference type="NCBI Taxonomy" id="2107694"/>
    <lineage>
        <taxon>Bacteria</taxon>
        <taxon>Bacillati</taxon>
        <taxon>Cyanobacteriota</taxon>
        <taxon>Cyanophyceae</taxon>
        <taxon>Oscillatoriophycideae</taxon>
        <taxon>Chroococcales</taxon>
        <taxon>Aphanothecaceae</taxon>
        <taxon>Aphanothece</taxon>
    </lineage>
</organism>
<dbReference type="Proteomes" id="UP000239001">
    <property type="component" value="Unassembled WGS sequence"/>
</dbReference>
<dbReference type="Pfam" id="PF01627">
    <property type="entry name" value="Hpt"/>
    <property type="match status" value="1"/>
</dbReference>
<dbReference type="Gene3D" id="3.30.565.10">
    <property type="entry name" value="Histidine kinase-like ATPase, C-terminal domain"/>
    <property type="match status" value="1"/>
</dbReference>
<evidence type="ECO:0000259" key="12">
    <source>
        <dbReference type="PROSITE" id="PS50894"/>
    </source>
</evidence>
<dbReference type="SUPFAM" id="SSF50341">
    <property type="entry name" value="CheW-like"/>
    <property type="match status" value="1"/>
</dbReference>
<dbReference type="Pfam" id="PF00072">
    <property type="entry name" value="Response_reg"/>
    <property type="match status" value="1"/>
</dbReference>
<reference evidence="13 14" key="1">
    <citation type="submission" date="2018-03" db="EMBL/GenBank/DDBJ databases">
        <title>The ancient ancestry and fast evolution of plastids.</title>
        <authorList>
            <person name="Moore K.R."/>
            <person name="Magnabosco C."/>
            <person name="Momper L."/>
            <person name="Gold D.A."/>
            <person name="Bosak T."/>
            <person name="Fournier G.P."/>
        </authorList>
    </citation>
    <scope>NUCLEOTIDE SEQUENCE [LARGE SCALE GENOMIC DNA]</scope>
    <source>
        <strain evidence="13 14">CCALA 016</strain>
    </source>
</reference>
<feature type="modified residue" description="Phosphohistidine" evidence="7">
    <location>
        <position position="54"/>
    </location>
</feature>
<dbReference type="PANTHER" id="PTHR43395:SF1">
    <property type="entry name" value="CHEMOTAXIS PROTEIN CHEA"/>
    <property type="match status" value="1"/>
</dbReference>
<dbReference type="InterPro" id="IPR001789">
    <property type="entry name" value="Sig_transdc_resp-reg_receiver"/>
</dbReference>
<dbReference type="InterPro" id="IPR002545">
    <property type="entry name" value="CheW-lke_dom"/>
</dbReference>
<proteinExistence type="predicted"/>
<evidence type="ECO:0000256" key="3">
    <source>
        <dbReference type="ARBA" id="ARBA00022553"/>
    </source>
</evidence>
<feature type="domain" description="Histidine kinase" evidence="10">
    <location>
        <begin position="354"/>
        <end position="597"/>
    </location>
</feature>
<evidence type="ECO:0000256" key="6">
    <source>
        <dbReference type="ARBA" id="ARBA00023012"/>
    </source>
</evidence>
<sequence>MSFQIDEATLAAMTQEARICFLEEDAPQYLQTLEIGLQQRHDSPNFIELQRATHSLKGGAGLAQLPSLRELSHRLEDLLQAIQQQTVLEIEEAWTLLEWGVSEVANLLNQARMDQVVDADFALLEILASFTPTSPEETLNEPTQTVSASQLALIQKALTQDLESCITTVTCLSPDASPDEISNTLNLFFDECLLLGETLDLPWLIAEIEPLELVLAETSPEDALLISQQLIIQLRSYRDQYLAEIEPVNSASEPSPVPKEEKVLSSQVRVPLKRLEDMTYHVEELILTRERLRLQQEHLQQANQRLRDLSQVFEPIREQIQLLYDQVALAPIYSSGLVLPKNDSNLDFDALELDRYTELHSSLQTFQELMLRIQETRADLDLINHDFAENLEQSQSNLDGLYNKLTQSRLVPFRILAQRFIPQLQNLNRRYGKSVDLLIEGEETLVDQVVLENLQTPLTHLLNNAFDHGIESISDRLACGKTETAQIILSAKVDNNTLIIQLKDDGQGIDLLRIYQQAKERGLCLADSSFEQYHSEQILDWIFQPNFSTAQTVSDLSGRGVGLDIVRTQIQRLRGTVQVKTQAKEGTTFILKLPLNLSLMSLSLIQVEQRLIALPSLSILESLPYKELEWLTSNPPTVQWRQQIIPVISLGELLPCPQLPLDSVNPRVALVVSGAFTPFVITVNSLIGERLLIVKPFDQTIVIPAYLAGCTILGNGEIVPVLLPEAFPMDSAIPLKAPTPTIVKTPTILVAEDSVATRRLLERILTQVGYTTLMCRDGQEALDTLAQHPDDVSLVISDVEMPRLNGFELLQQMRSSPKWKHIPVIMATSRTGDRHQQQAMQLGANAYLGKPIQAQEFLTTIEALLTNNLSFV</sequence>
<evidence type="ECO:0000313" key="13">
    <source>
        <dbReference type="EMBL" id="PSF36124.1"/>
    </source>
</evidence>
<dbReference type="AlphaFoldDB" id="A0A2T1LW37"/>
<dbReference type="EC" id="2.7.13.3" evidence="2"/>
<feature type="domain" description="HPt" evidence="12">
    <location>
        <begin position="11"/>
        <end position="111"/>
    </location>
</feature>
<name>A0A2T1LW37_9CHRO</name>
<dbReference type="SMART" id="SM00260">
    <property type="entry name" value="CheW"/>
    <property type="match status" value="1"/>
</dbReference>
<dbReference type="PROSITE" id="PS50110">
    <property type="entry name" value="RESPONSE_REGULATORY"/>
    <property type="match status" value="1"/>
</dbReference>
<evidence type="ECO:0000259" key="11">
    <source>
        <dbReference type="PROSITE" id="PS50110"/>
    </source>
</evidence>
<dbReference type="InterPro" id="IPR005467">
    <property type="entry name" value="His_kinase_dom"/>
</dbReference>
<dbReference type="InterPro" id="IPR008207">
    <property type="entry name" value="Sig_transdc_His_kin_Hpt_dom"/>
</dbReference>
<dbReference type="InterPro" id="IPR011006">
    <property type="entry name" value="CheY-like_superfamily"/>
</dbReference>